<organism evidence="1">
    <name type="scientific">Latrodectus hesperus</name>
    <name type="common">Western black widow spider</name>
    <dbReference type="NCBI Taxonomy" id="256737"/>
    <lineage>
        <taxon>Eukaryota</taxon>
        <taxon>Metazoa</taxon>
        <taxon>Ecdysozoa</taxon>
        <taxon>Arthropoda</taxon>
        <taxon>Chelicerata</taxon>
        <taxon>Arachnida</taxon>
        <taxon>Araneae</taxon>
        <taxon>Araneomorphae</taxon>
        <taxon>Entelegynae</taxon>
        <taxon>Araneoidea</taxon>
        <taxon>Theridiidae</taxon>
        <taxon>Latrodectus</taxon>
    </lineage>
</organism>
<dbReference type="AlphaFoldDB" id="E7D1L1"/>
<sequence>ARGELDPKYSFKFLVNFPNQTEDEILCLHRAVAVAALLLIAPSAVVLADTTAAPGSTTSAPTSTAGS</sequence>
<evidence type="ECO:0000313" key="1">
    <source>
        <dbReference type="EMBL" id="ADV40255.1"/>
    </source>
</evidence>
<protein>
    <submittedName>
        <fullName evidence="1">Uncharacterized protein</fullName>
    </submittedName>
</protein>
<name>E7D1L1_LATHE</name>
<feature type="non-terminal residue" evidence="1">
    <location>
        <position position="1"/>
    </location>
</feature>
<dbReference type="EMBL" id="HQ005961">
    <property type="protein sequence ID" value="ADV40255.1"/>
    <property type="molecule type" value="mRNA"/>
</dbReference>
<proteinExistence type="evidence at transcript level"/>
<feature type="non-terminal residue" evidence="1">
    <location>
        <position position="67"/>
    </location>
</feature>
<reference evidence="1" key="1">
    <citation type="submission" date="2010-07" db="EMBL/GenBank/DDBJ databases">
        <title>Identification of Proteins Involved in Black Widow Spider Wrapping Silk Fibers.</title>
        <authorList>
            <person name="Nguyen A."/>
            <person name="Verduzco A."/>
            <person name="Vierra C."/>
        </authorList>
    </citation>
    <scope>NUCLEOTIDE SEQUENCE</scope>
</reference>
<accession>E7D1L1</accession>